<dbReference type="GeneID" id="85444728"/>
<reference evidence="1" key="1">
    <citation type="submission" date="2021-06" db="EMBL/GenBank/DDBJ databases">
        <title>Comparative genomics, transcriptomics and evolutionary studies reveal genomic signatures of adaptation to plant cell wall in hemibiotrophic fungi.</title>
        <authorList>
            <consortium name="DOE Joint Genome Institute"/>
            <person name="Baroncelli R."/>
            <person name="Diaz J.F."/>
            <person name="Benocci T."/>
            <person name="Peng M."/>
            <person name="Battaglia E."/>
            <person name="Haridas S."/>
            <person name="Andreopoulos W."/>
            <person name="Labutti K."/>
            <person name="Pangilinan J."/>
            <person name="Floch G.L."/>
            <person name="Makela M.R."/>
            <person name="Henrissat B."/>
            <person name="Grigoriev I.V."/>
            <person name="Crouch J.A."/>
            <person name="De Vries R.P."/>
            <person name="Sukno S.A."/>
            <person name="Thon M.R."/>
        </authorList>
    </citation>
    <scope>NUCLEOTIDE SEQUENCE</scope>
    <source>
        <strain evidence="1">CBS 125086</strain>
    </source>
</reference>
<evidence type="ECO:0000313" key="2">
    <source>
        <dbReference type="Proteomes" id="UP001230504"/>
    </source>
</evidence>
<organism evidence="1 2">
    <name type="scientific">Colletotrichum navitas</name>
    <dbReference type="NCBI Taxonomy" id="681940"/>
    <lineage>
        <taxon>Eukaryota</taxon>
        <taxon>Fungi</taxon>
        <taxon>Dikarya</taxon>
        <taxon>Ascomycota</taxon>
        <taxon>Pezizomycotina</taxon>
        <taxon>Sordariomycetes</taxon>
        <taxon>Hypocreomycetidae</taxon>
        <taxon>Glomerellales</taxon>
        <taxon>Glomerellaceae</taxon>
        <taxon>Colletotrichum</taxon>
        <taxon>Colletotrichum graminicola species complex</taxon>
    </lineage>
</organism>
<gene>
    <name evidence="1" type="ORF">LY79DRAFT_585293</name>
</gene>
<comment type="caution">
    <text evidence="1">The sequence shown here is derived from an EMBL/GenBank/DDBJ whole genome shotgun (WGS) entry which is preliminary data.</text>
</comment>
<accession>A0AAD8PJ33</accession>
<sequence length="270" mass="28813">MGWLELVDEVWSLPKESQATLTVGDGTSPVPDFDSFCFQTRLVLIIDVSCEILAVIFLQVGSKTGQTSAITCLGEFTLQGLTLLFRDYATMVALSPFRSNKQLTSPELGMVAASSSNAVSQTTMASYPSHPAGTNLGVPSTWPTLSAPTLRSKLKIESVLWTIKSSSTMLDGKYLGLVANVEVSKGLCPKPWSTLAEAYSTALSQDVTAQEAKEAAYAGLIMPLYNIFRKDFREALSVDSGARGVFTVMDGATIKEGLPQLSNSSSSTGT</sequence>
<keyword evidence="2" id="KW-1185">Reference proteome</keyword>
<proteinExistence type="predicted"/>
<evidence type="ECO:0000313" key="1">
    <source>
        <dbReference type="EMBL" id="KAK1564157.1"/>
    </source>
</evidence>
<dbReference type="Proteomes" id="UP001230504">
    <property type="component" value="Unassembled WGS sequence"/>
</dbReference>
<dbReference type="EMBL" id="JAHLJV010000205">
    <property type="protein sequence ID" value="KAK1564157.1"/>
    <property type="molecule type" value="Genomic_DNA"/>
</dbReference>
<protein>
    <submittedName>
        <fullName evidence="1">Uncharacterized protein</fullName>
    </submittedName>
</protein>
<dbReference type="RefSeq" id="XP_060406985.1">
    <property type="nucleotide sequence ID" value="XM_060560488.1"/>
</dbReference>
<name>A0AAD8PJ33_9PEZI</name>
<dbReference type="AlphaFoldDB" id="A0AAD8PJ33"/>